<dbReference type="Pfam" id="PF00534">
    <property type="entry name" value="Glycos_transf_1"/>
    <property type="match status" value="1"/>
</dbReference>
<dbReference type="PATRIC" id="fig|927665.4.peg.2657"/>
<dbReference type="SUPFAM" id="SSF53756">
    <property type="entry name" value="UDP-Glycosyltransferase/glycogen phosphorylase"/>
    <property type="match status" value="1"/>
</dbReference>
<comment type="caution">
    <text evidence="3">The sequence shown here is derived from an EMBL/GenBank/DDBJ whole genome shotgun (WGS) entry which is preliminary data.</text>
</comment>
<dbReference type="HOGENOM" id="CLU_009583_30_0_10"/>
<dbReference type="AlphaFoldDB" id="A0A0F5JAM9"/>
<organism evidence="3 4">
    <name type="scientific">Parabacteroides goldsteinii DSM 19448 = WAL 12034</name>
    <dbReference type="NCBI Taxonomy" id="927665"/>
    <lineage>
        <taxon>Bacteria</taxon>
        <taxon>Pseudomonadati</taxon>
        <taxon>Bacteroidota</taxon>
        <taxon>Bacteroidia</taxon>
        <taxon>Bacteroidales</taxon>
        <taxon>Tannerellaceae</taxon>
        <taxon>Parabacteroides</taxon>
    </lineage>
</organism>
<dbReference type="Proteomes" id="UP000033047">
    <property type="component" value="Unassembled WGS sequence"/>
</dbReference>
<dbReference type="EMBL" id="AQHV01000012">
    <property type="protein sequence ID" value="KKB54829.1"/>
    <property type="molecule type" value="Genomic_DNA"/>
</dbReference>
<dbReference type="CDD" id="cd03801">
    <property type="entry name" value="GT4_PimA-like"/>
    <property type="match status" value="1"/>
</dbReference>
<reference evidence="3 4" key="1">
    <citation type="submission" date="2013-04" db="EMBL/GenBank/DDBJ databases">
        <title>The Genome Sequence of Parabacteroides goldsteinii DSM 19448.</title>
        <authorList>
            <consortium name="The Broad Institute Genomics Platform"/>
            <person name="Earl A."/>
            <person name="Ward D."/>
            <person name="Feldgarden M."/>
            <person name="Gevers D."/>
            <person name="Martens E."/>
            <person name="Sakamoto M."/>
            <person name="Benno Y."/>
            <person name="Song Y."/>
            <person name="Liu C."/>
            <person name="Lee J."/>
            <person name="Bolanos M."/>
            <person name="Vaisanen M.L."/>
            <person name="Finegold S.M."/>
            <person name="Walker B."/>
            <person name="Young S."/>
            <person name="Zeng Q."/>
            <person name="Gargeya S."/>
            <person name="Fitzgerald M."/>
            <person name="Haas B."/>
            <person name="Abouelleil A."/>
            <person name="Allen A.W."/>
            <person name="Alvarado L."/>
            <person name="Arachchi H.M."/>
            <person name="Berlin A.M."/>
            <person name="Chapman S.B."/>
            <person name="Gainer-Dewar J."/>
            <person name="Goldberg J."/>
            <person name="Griggs A."/>
            <person name="Gujja S."/>
            <person name="Hansen M."/>
            <person name="Howarth C."/>
            <person name="Imamovic A."/>
            <person name="Ireland A."/>
            <person name="Larimer J."/>
            <person name="McCowan C."/>
            <person name="Murphy C."/>
            <person name="Pearson M."/>
            <person name="Poon T.W."/>
            <person name="Priest M."/>
            <person name="Roberts A."/>
            <person name="Saif S."/>
            <person name="Shea T."/>
            <person name="Sisk P."/>
            <person name="Sykes S."/>
            <person name="Wortman J."/>
            <person name="Nusbaum C."/>
            <person name="Birren B."/>
        </authorList>
    </citation>
    <scope>NUCLEOTIDE SEQUENCE [LARGE SCALE GENOMIC DNA]</scope>
    <source>
        <strain evidence="3 4">DSM 19448</strain>
    </source>
</reference>
<keyword evidence="1 3" id="KW-0808">Transferase</keyword>
<dbReference type="PANTHER" id="PTHR46401">
    <property type="entry name" value="GLYCOSYLTRANSFERASE WBBK-RELATED"/>
    <property type="match status" value="1"/>
</dbReference>
<evidence type="ECO:0000256" key="1">
    <source>
        <dbReference type="ARBA" id="ARBA00022679"/>
    </source>
</evidence>
<feature type="domain" description="Glycosyl transferase family 1" evidence="2">
    <location>
        <begin position="213"/>
        <end position="383"/>
    </location>
</feature>
<evidence type="ECO:0000259" key="2">
    <source>
        <dbReference type="Pfam" id="PF00534"/>
    </source>
</evidence>
<gene>
    <name evidence="3" type="ORF">HMPREF1535_02582</name>
</gene>
<dbReference type="Gene3D" id="3.40.50.2000">
    <property type="entry name" value="Glycogen Phosphorylase B"/>
    <property type="match status" value="2"/>
</dbReference>
<sequence length="404" mass="47574">MKHIYILDNNFNGTVFGVGTYLKNLIRILKDEPILVTMVTLFNRKESVEIVSENNIRYIHIPAVRANQKSNYYYRNVFYILYPYIDPNDENILHMNYRKGTELFLMLKEYFHFKFILTWHYASWIDYFSPEEIERVMDNITNNISLSEKELVYSDILKEEIEILSKYCDHLVVVANHASTFLCKYLNFSSDRISLVYNALPDHCIRKLDKLSIKQRMHISSDEKIILFVGRLDDNKNLSLLVRAFNKVFQNNEKVCLMVVGKGNYDLPLYYAYPNNRNIIFTGFIDQEELNSLYEIADIGVIPSIYEEFGYVLVEMMMHGLPVIANNTTGMAEIIENGISGILLDLYFENDSEKSIDLLRAAITELLTDDEKRRFYSINAYERYINNFQIGLFKQKMLEVYRKL</sequence>
<dbReference type="GO" id="GO:0016757">
    <property type="term" value="F:glycosyltransferase activity"/>
    <property type="evidence" value="ECO:0007669"/>
    <property type="project" value="InterPro"/>
</dbReference>
<dbReference type="InterPro" id="IPR001296">
    <property type="entry name" value="Glyco_trans_1"/>
</dbReference>
<dbReference type="GO" id="GO:0009103">
    <property type="term" value="P:lipopolysaccharide biosynthetic process"/>
    <property type="evidence" value="ECO:0007669"/>
    <property type="project" value="TreeGrafter"/>
</dbReference>
<evidence type="ECO:0000313" key="3">
    <source>
        <dbReference type="EMBL" id="KKB54829.1"/>
    </source>
</evidence>
<accession>A0A0F5JAM9</accession>
<dbReference type="STRING" id="927665.HMPREF1535_02582"/>
<dbReference type="RefSeq" id="WP_009859591.1">
    <property type="nucleotide sequence ID" value="NZ_KQ033912.1"/>
</dbReference>
<protein>
    <submittedName>
        <fullName evidence="3">Glycosyltransferase, GG-Bacteroidales peptide system protein</fullName>
    </submittedName>
</protein>
<dbReference type="PANTHER" id="PTHR46401:SF2">
    <property type="entry name" value="GLYCOSYLTRANSFERASE WBBK-RELATED"/>
    <property type="match status" value="1"/>
</dbReference>
<evidence type="ECO:0000313" key="4">
    <source>
        <dbReference type="Proteomes" id="UP000033047"/>
    </source>
</evidence>
<name>A0A0F5JAM9_9BACT</name>
<proteinExistence type="predicted"/>